<dbReference type="AlphaFoldDB" id="A0A2U3KJ34"/>
<proteinExistence type="predicted"/>
<feature type="compositionally biased region" description="Acidic residues" evidence="1">
    <location>
        <begin position="90"/>
        <end position="102"/>
    </location>
</feature>
<evidence type="ECO:0000313" key="4">
    <source>
        <dbReference type="Proteomes" id="UP000238701"/>
    </source>
</evidence>
<feature type="region of interest" description="Disordered" evidence="1">
    <location>
        <begin position="1"/>
        <end position="20"/>
    </location>
</feature>
<evidence type="ECO:0000256" key="1">
    <source>
        <dbReference type="SAM" id="MobiDB-lite"/>
    </source>
</evidence>
<dbReference type="Proteomes" id="UP000238701">
    <property type="component" value="Unassembled WGS sequence"/>
</dbReference>
<reference evidence="4" key="1">
    <citation type="submission" date="2018-02" db="EMBL/GenBank/DDBJ databases">
        <authorList>
            <person name="Hausmann B."/>
        </authorList>
    </citation>
    <scope>NUCLEOTIDE SEQUENCE [LARGE SCALE GENOMIC DNA]</scope>
    <source>
        <strain evidence="4">Peat soil MAG SbA1</strain>
    </source>
</reference>
<dbReference type="Pfam" id="PF09413">
    <property type="entry name" value="DUF2007"/>
    <property type="match status" value="1"/>
</dbReference>
<feature type="region of interest" description="Disordered" evidence="1">
    <location>
        <begin position="85"/>
        <end position="108"/>
    </location>
</feature>
<accession>A0A2U3KJ34</accession>
<evidence type="ECO:0000313" key="3">
    <source>
        <dbReference type="EMBL" id="SPF39672.1"/>
    </source>
</evidence>
<organism evidence="3 4">
    <name type="scientific">Candidatus Sulfotelmatobacter kueseliae</name>
    <dbReference type="NCBI Taxonomy" id="2042962"/>
    <lineage>
        <taxon>Bacteria</taxon>
        <taxon>Pseudomonadati</taxon>
        <taxon>Acidobacteriota</taxon>
        <taxon>Terriglobia</taxon>
        <taxon>Terriglobales</taxon>
        <taxon>Candidatus Korobacteraceae</taxon>
        <taxon>Candidatus Sulfotelmatobacter</taxon>
    </lineage>
</organism>
<sequence length="108" mass="11888">MAEPVNPTGEPQPRPDPNEKLVKVFDSEDEPEAMVVKGLLDSASIDSDLTAAAMVQDMFPGLGGMIILVRQEDAEQARRLIAEQRRTLPPDEEETAEIEIIEEPPPKP</sequence>
<feature type="domain" description="DUF2007" evidence="2">
    <location>
        <begin position="22"/>
        <end position="83"/>
    </location>
</feature>
<protein>
    <recommendedName>
        <fullName evidence="2">DUF2007 domain-containing protein</fullName>
    </recommendedName>
</protein>
<name>A0A2U3KJ34_9BACT</name>
<dbReference type="OrthoDB" id="6197669at2"/>
<gene>
    <name evidence="3" type="ORF">SBA1_290034</name>
</gene>
<dbReference type="Gene3D" id="3.30.70.790">
    <property type="entry name" value="UreE, C-terminal domain"/>
    <property type="match status" value="1"/>
</dbReference>
<evidence type="ECO:0000259" key="2">
    <source>
        <dbReference type="Pfam" id="PF09413"/>
    </source>
</evidence>
<dbReference type="InterPro" id="IPR018551">
    <property type="entry name" value="DUF2007"/>
</dbReference>
<dbReference type="EMBL" id="OMOD01000121">
    <property type="protein sequence ID" value="SPF39672.1"/>
    <property type="molecule type" value="Genomic_DNA"/>
</dbReference>